<protein>
    <submittedName>
        <fullName evidence="8">Squalene-hopene cyclase</fullName>
    </submittedName>
</protein>
<sequence>MSGQSNFTGGKKMTPAEGSSSPAPALLEKAAPSIELDERSDPLSRTLARAVSWLVAAQDGAGHWVAPLEADATIPSEYVFLHEVLGRPLDPVRRDKIVRAILSVQGKEGAWPLFHDGDPDISATVKAYQALKLCGFDPSHPALVRAREWVLSQGGAGKVNVFTRIALAIFGQYSWTKIPALPAEMVLLPSWFPFSIYSVSYWSRTVIVPLLFIYHHKPLVRLSPERGISELFDPARPDGESFAPSPDFFSLRNLFLLLDKVLQVWNRHPPGFLRKKALSFAMEWMVPRLKGEGGLGAIYPAMANSAVALSLEGYELDHPLMQRVLASIDDLLIEGEKEVLVQPCVSPVWDTALAMGALIEAGISPDSPTVDRAMEWFCAREVRTRGDWAIRAPDCEPGGWAFQFENDYYPDVDDTAMVLMGMAKILPARPDLAARMEGVFRRATLWVMAMQGTDGGWGAFDRDNDLLFLNHIPFADHGALLDPSTADLTGRVLELLGALGYGPDFPPAARAIRYLRREQEEDGSWFGRWGVNYIYGTWSVVAGLKSIGVPMSEPWVMRSMEFLLARQNPDGGWGEDCLSYASRDFAGRGASTPSQTAWALIALLHGGHAGHMAVRQGVDYLIQQMTPEGTWNEELFTGTGFPRVFYLRYHMYRHYFPLWALALYRNMTERGRALGHERVDFWKTAPYAPIARSV</sequence>
<feature type="domain" description="Squalene cyclase C-terminal" evidence="6">
    <location>
        <begin position="345"/>
        <end position="666"/>
    </location>
</feature>
<evidence type="ECO:0000256" key="1">
    <source>
        <dbReference type="ARBA" id="ARBA00004999"/>
    </source>
</evidence>
<dbReference type="EMBL" id="GG693857">
    <property type="protein sequence ID" value="EES53667.1"/>
    <property type="molecule type" value="Genomic_DNA"/>
</dbReference>
<evidence type="ECO:0000256" key="5">
    <source>
        <dbReference type="SAM" id="MobiDB-lite"/>
    </source>
</evidence>
<reference evidence="8 9" key="1">
    <citation type="journal article" date="2009" name="Appl. Environ. Microbiol.">
        <title>Community genomic and proteomic analyses of chemoautotrophic iron-oxidizing "Leptospirillum rubarum" (Group II) and "Leptospirillum ferrodiazotrophum" (Group III) bacteria in acid mine drainage biofilms.</title>
        <authorList>
            <person name="Goltsman D.S."/>
            <person name="Denef V.J."/>
            <person name="Singer S.W."/>
            <person name="VerBerkmoes N.C."/>
            <person name="Lefsrud M."/>
            <person name="Mueller R.S."/>
            <person name="Dick G.J."/>
            <person name="Sun C.L."/>
            <person name="Wheeler K.E."/>
            <person name="Zemla A."/>
            <person name="Baker B.J."/>
            <person name="Hauser L."/>
            <person name="Land M."/>
            <person name="Shah M.B."/>
            <person name="Thelen M.P."/>
            <person name="Hettich R.L."/>
            <person name="Banfield J.F."/>
        </authorList>
    </citation>
    <scope>NUCLEOTIDE SEQUENCE [LARGE SCALE GENOMIC DNA]</scope>
</reference>
<keyword evidence="4" id="KW-0413">Isomerase</keyword>
<evidence type="ECO:0000313" key="8">
    <source>
        <dbReference type="EMBL" id="EES53667.1"/>
    </source>
</evidence>
<dbReference type="InterPro" id="IPR008930">
    <property type="entry name" value="Terpenoid_cyclase/PrenylTrfase"/>
</dbReference>
<feature type="region of interest" description="Disordered" evidence="5">
    <location>
        <begin position="1"/>
        <end position="39"/>
    </location>
</feature>
<dbReference type="Proteomes" id="UP000009374">
    <property type="component" value="Unassembled WGS sequence"/>
</dbReference>
<dbReference type="GO" id="GO:0005811">
    <property type="term" value="C:lipid droplet"/>
    <property type="evidence" value="ECO:0007669"/>
    <property type="project" value="InterPro"/>
</dbReference>
<evidence type="ECO:0000259" key="6">
    <source>
        <dbReference type="Pfam" id="PF13243"/>
    </source>
</evidence>
<keyword evidence="9" id="KW-1185">Reference proteome</keyword>
<dbReference type="GO" id="GO:0016866">
    <property type="term" value="F:intramolecular transferase activity"/>
    <property type="evidence" value="ECO:0007669"/>
    <property type="project" value="InterPro"/>
</dbReference>
<dbReference type="NCBIfam" id="TIGR01787">
    <property type="entry name" value="squalene_cyclas"/>
    <property type="match status" value="1"/>
</dbReference>
<evidence type="ECO:0000256" key="3">
    <source>
        <dbReference type="ARBA" id="ARBA00022737"/>
    </source>
</evidence>
<dbReference type="PANTHER" id="PTHR11764">
    <property type="entry name" value="TERPENE CYCLASE/MUTASE FAMILY MEMBER"/>
    <property type="match status" value="1"/>
</dbReference>
<evidence type="ECO:0000313" key="9">
    <source>
        <dbReference type="Proteomes" id="UP000009374"/>
    </source>
</evidence>
<dbReference type="Pfam" id="PF13249">
    <property type="entry name" value="SQHop_cyclase_N"/>
    <property type="match status" value="1"/>
</dbReference>
<name>C6HUP1_9BACT</name>
<dbReference type="SUPFAM" id="SSF48239">
    <property type="entry name" value="Terpenoid cyclases/Protein prenyltransferases"/>
    <property type="match status" value="2"/>
</dbReference>
<dbReference type="PANTHER" id="PTHR11764:SF20">
    <property type="entry name" value="LANOSTEROL SYNTHASE"/>
    <property type="match status" value="1"/>
</dbReference>
<comment type="pathway">
    <text evidence="1">Secondary metabolite biosynthesis; hopanoid biosynthesis.</text>
</comment>
<comment type="similarity">
    <text evidence="2">Belongs to the terpene cyclase/mutase family.</text>
</comment>
<feature type="domain" description="Squalene cyclase N-terminal" evidence="7">
    <location>
        <begin position="48"/>
        <end position="336"/>
    </location>
</feature>
<dbReference type="InterPro" id="IPR032697">
    <property type="entry name" value="SQ_cyclase_N"/>
</dbReference>
<evidence type="ECO:0000256" key="2">
    <source>
        <dbReference type="ARBA" id="ARBA00009755"/>
    </source>
</evidence>
<dbReference type="AlphaFoldDB" id="C6HUP1"/>
<dbReference type="CDD" id="cd02892">
    <property type="entry name" value="SQCY_1"/>
    <property type="match status" value="1"/>
</dbReference>
<proteinExistence type="inferred from homology"/>
<evidence type="ECO:0000256" key="4">
    <source>
        <dbReference type="ARBA" id="ARBA00023235"/>
    </source>
</evidence>
<dbReference type="InterPro" id="IPR006400">
    <property type="entry name" value="Hopene-cyclase"/>
</dbReference>
<dbReference type="InterPro" id="IPR032696">
    <property type="entry name" value="SQ_cyclase_C"/>
</dbReference>
<accession>C6HUP1</accession>
<keyword evidence="3" id="KW-0677">Repeat</keyword>
<dbReference type="InterPro" id="IPR002365">
    <property type="entry name" value="Terpene_synthase_CS"/>
</dbReference>
<organism evidence="8 9">
    <name type="scientific">Leptospirillum ferrodiazotrophum</name>
    <dbReference type="NCBI Taxonomy" id="412449"/>
    <lineage>
        <taxon>Bacteria</taxon>
        <taxon>Pseudomonadati</taxon>
        <taxon>Nitrospirota</taxon>
        <taxon>Nitrospiria</taxon>
        <taxon>Nitrospirales</taxon>
        <taxon>Nitrospiraceae</taxon>
        <taxon>Leptospirillum</taxon>
    </lineage>
</organism>
<dbReference type="SFLD" id="SFLDG01016">
    <property type="entry name" value="Prenyltransferase_Like_2"/>
    <property type="match status" value="1"/>
</dbReference>
<dbReference type="PROSITE" id="PS01074">
    <property type="entry name" value="TERPENE_SYNTHASES"/>
    <property type="match status" value="1"/>
</dbReference>
<evidence type="ECO:0000259" key="7">
    <source>
        <dbReference type="Pfam" id="PF13249"/>
    </source>
</evidence>
<dbReference type="Pfam" id="PF13243">
    <property type="entry name" value="SQHop_cyclase_C"/>
    <property type="match status" value="1"/>
</dbReference>
<dbReference type="NCBIfam" id="TIGR01507">
    <property type="entry name" value="hopene_cyclase"/>
    <property type="match status" value="1"/>
</dbReference>
<dbReference type="GO" id="GO:0016104">
    <property type="term" value="P:triterpenoid biosynthetic process"/>
    <property type="evidence" value="ECO:0007669"/>
    <property type="project" value="InterPro"/>
</dbReference>
<dbReference type="Gene3D" id="1.50.10.20">
    <property type="match status" value="2"/>
</dbReference>
<dbReference type="UniPathway" id="UPA00337"/>
<dbReference type="InterPro" id="IPR018333">
    <property type="entry name" value="Squalene_cyclase"/>
</dbReference>
<gene>
    <name evidence="8" type="ORF">UBAL3_69480035</name>
</gene>